<dbReference type="InterPro" id="IPR051703">
    <property type="entry name" value="NF-kappa-B_Signaling_Reg"/>
</dbReference>
<feature type="domain" description="YqaJ viral recombinase" evidence="1">
    <location>
        <begin position="218"/>
        <end position="351"/>
    </location>
</feature>
<evidence type="ECO:0000259" key="1">
    <source>
        <dbReference type="Pfam" id="PF09588"/>
    </source>
</evidence>
<dbReference type="Pfam" id="PF09588">
    <property type="entry name" value="YqaJ"/>
    <property type="match status" value="1"/>
</dbReference>
<accession>A0A6C0BV97</accession>
<proteinExistence type="predicted"/>
<protein>
    <recommendedName>
        <fullName evidence="1">YqaJ viral recombinase domain-containing protein</fullName>
    </recommendedName>
</protein>
<reference evidence="2" key="1">
    <citation type="journal article" date="2020" name="Nature">
        <title>Giant virus diversity and host interactions through global metagenomics.</title>
        <authorList>
            <person name="Schulz F."/>
            <person name="Roux S."/>
            <person name="Paez-Espino D."/>
            <person name="Jungbluth S."/>
            <person name="Walsh D.A."/>
            <person name="Denef V.J."/>
            <person name="McMahon K.D."/>
            <person name="Konstantinidis K.T."/>
            <person name="Eloe-Fadrosh E.A."/>
            <person name="Kyrpides N.C."/>
            <person name="Woyke T."/>
        </authorList>
    </citation>
    <scope>NUCLEOTIDE SEQUENCE</scope>
    <source>
        <strain evidence="2">GVMAG-M-3300018868-6</strain>
    </source>
</reference>
<dbReference type="Gene3D" id="3.90.320.10">
    <property type="match status" value="1"/>
</dbReference>
<dbReference type="InterPro" id="IPR011604">
    <property type="entry name" value="PDDEXK-like_dom_sf"/>
</dbReference>
<name>A0A6C0BV97_9ZZZZ</name>
<dbReference type="InterPro" id="IPR019080">
    <property type="entry name" value="YqaJ_viral_recombinase"/>
</dbReference>
<dbReference type="SUPFAM" id="SSF52980">
    <property type="entry name" value="Restriction endonuclease-like"/>
    <property type="match status" value="1"/>
</dbReference>
<dbReference type="CDD" id="cd22343">
    <property type="entry name" value="PDDEXK_lambda_exonuclease-like"/>
    <property type="match status" value="1"/>
</dbReference>
<dbReference type="EMBL" id="MN739253">
    <property type="protein sequence ID" value="QHS95494.1"/>
    <property type="molecule type" value="Genomic_DNA"/>
</dbReference>
<dbReference type="PANTHER" id="PTHR46609">
    <property type="entry name" value="EXONUCLEASE, PHAGE-TYPE/RECB, C-TERMINAL DOMAIN-CONTAINING PROTEIN"/>
    <property type="match status" value="1"/>
</dbReference>
<organism evidence="2">
    <name type="scientific">viral metagenome</name>
    <dbReference type="NCBI Taxonomy" id="1070528"/>
    <lineage>
        <taxon>unclassified sequences</taxon>
        <taxon>metagenomes</taxon>
        <taxon>organismal metagenomes</taxon>
    </lineage>
</organism>
<evidence type="ECO:0000313" key="2">
    <source>
        <dbReference type="EMBL" id="QHS95494.1"/>
    </source>
</evidence>
<dbReference type="PANTHER" id="PTHR46609:SF6">
    <property type="entry name" value="EXONUCLEASE, PHAGE-TYPE_RECB, C-TERMINAL DOMAIN-CONTAINING PROTEIN-RELATED"/>
    <property type="match status" value="1"/>
</dbReference>
<dbReference type="AlphaFoldDB" id="A0A6C0BV97"/>
<sequence>MFDEIHYTTISVIISIYNRFFPEKCDDEQIREIIEYTETSTDNSDLKKQNIYSMISEMLYDENGQKTIYDMIDAVDLPECPPLNDIKELLSIIMVLDESVSINYGKNEFIQEDAHDHELLREITEVITHNNPTIVAEPKYKEIMKSCVREHFDALIEDEIVDEDDFEEKLERAIEEYYKQNPRECIRDSVVLATPSKELPSKLAKLRDDVQPEQRTTEWYERRHGLITASSAWKVLDSQANFNSFVHSKCVPYQPYAATNVDSPLHWGQRYEPVSVELYEHLYNTKLGEFGCITHPAHEFLGASPDGINIDSRSPLYGRMLEIKNIVNREITGIPKKEYWIQMQLQMEVCDLADCDFLECVFKEYPSYMEFYSDVGNTFNKTASGAFKGVLAMFYQGSSPVYEYCPLVTTTTTQYERWMEDIMERNSEKLFVKYIYWRLELMSCVYVPRNREWFLANVAQLRHAWETIQREKVSGFDHRKPIKKTICKKGGENQQQLTINITTNIDHLDEEPMKD</sequence>
<dbReference type="InterPro" id="IPR011335">
    <property type="entry name" value="Restrct_endonuc-II-like"/>
</dbReference>